<evidence type="ECO:0000313" key="6">
    <source>
        <dbReference type="EMBL" id="MDJ1498328.1"/>
    </source>
</evidence>
<keyword evidence="3" id="KW-0325">Glycoprotein</keyword>
<dbReference type="InterPro" id="IPR011043">
    <property type="entry name" value="Gal_Oxase/kelch_b-propeller"/>
</dbReference>
<dbReference type="Proteomes" id="UP001228581">
    <property type="component" value="Unassembled WGS sequence"/>
</dbReference>
<dbReference type="Pfam" id="PF14312">
    <property type="entry name" value="FG-GAP_2"/>
    <property type="match status" value="6"/>
</dbReference>
<dbReference type="EMBL" id="JASJOT010000044">
    <property type="protein sequence ID" value="MDJ1498328.1"/>
    <property type="molecule type" value="Genomic_DNA"/>
</dbReference>
<keyword evidence="2" id="KW-0677">Repeat</keyword>
<proteinExistence type="predicted"/>
<dbReference type="PANTHER" id="PTHR36220">
    <property type="entry name" value="UNNAMED PRODUCT"/>
    <property type="match status" value="1"/>
</dbReference>
<feature type="domain" description="Malectin" evidence="4">
    <location>
        <begin position="538"/>
        <end position="674"/>
    </location>
</feature>
<evidence type="ECO:0000259" key="5">
    <source>
        <dbReference type="Pfam" id="PF18962"/>
    </source>
</evidence>
<dbReference type="Pfam" id="PF11721">
    <property type="entry name" value="Malectin"/>
    <property type="match status" value="1"/>
</dbReference>
<keyword evidence="7" id="KW-1185">Reference proteome</keyword>
<name>A0ABT7CX27_9BACT</name>
<evidence type="ECO:0000256" key="3">
    <source>
        <dbReference type="ARBA" id="ARBA00023180"/>
    </source>
</evidence>
<dbReference type="InterPro" id="IPR026444">
    <property type="entry name" value="Secre_tail"/>
</dbReference>
<dbReference type="InterPro" id="IPR028994">
    <property type="entry name" value="Integrin_alpha_N"/>
</dbReference>
<dbReference type="Gene3D" id="2.60.120.430">
    <property type="entry name" value="Galactose-binding lectin"/>
    <property type="match status" value="1"/>
</dbReference>
<evidence type="ECO:0000313" key="7">
    <source>
        <dbReference type="Proteomes" id="UP001228581"/>
    </source>
</evidence>
<accession>A0ABT7CX27</accession>
<dbReference type="InterPro" id="IPR013517">
    <property type="entry name" value="FG-GAP"/>
</dbReference>
<dbReference type="Pfam" id="PF18962">
    <property type="entry name" value="Por_Secre_tail"/>
    <property type="match status" value="1"/>
</dbReference>
<sequence length="784" mass="82956">MKLRFSVSKCSHCATSFLSGTFSQNGWFFMIVFLGMSLVLSPTFAQPTVELDTSVRPVGSGRLKGAAFGRSVATKDNTVIIGQPGTYDGSQEVVYVYGTNNGQWSLTQVLSVDGNVSGIGGRSDDFGWSLALSGDIIVIGAPGITFSSNGQGAAYVYMRNNNSWTQTAKLIPSDAAPGDGFGLSVATDGTKIVIGARNAAYLYTRNGNAWTQTTKLNTNDQPDRFGTSVAINNQTIAVGATGIDALIYEGTSGAQGAVYLFNANGGSWMQTAKLTATDGAEGDGFGCSLAMQSDRLVIGAAGANVNGNAYQGATYIYALMGSDWTQAAKLTAGDGKDEDRFGNAVTIDNHTIVVGAFLADLTQENAGAAYVYSQEGSSWTQTAKLTSINVGRGVTFGNSVAVLNNRVVVGESGFGSSPGNAQNGRAYIFDLLLVKLTVALDVAKTKPDTAAFSLKWNYIGDETGFVLETILGSQAGAWQTMDTLAANTNALMLKIKRGQADSLRSFRLRALRGGQVIASSSVVTAHVQAAGQLNLPTLRINCGGPAVTTVNGKIARNYIGDRYFTSGSQPRAINAGDIANTTNDILYLTFRSGENFSYNIPIKNGQYQVYLNFAELFFTAPGQRVFSVNLEGGETELANLDVFAIAGGSNRALSRNFPVTVNDGVLTIDFISSISRAMISIIQIVPAGSSAREGVKELALDEISFILYPNPSDGSVMVQFSPNGNTASVVEIYDLKGNLVEWQIDSEQTGQLAINQQHRLAPGIYVVRVQSAGKVQHQKLVVTH</sequence>
<evidence type="ECO:0000256" key="1">
    <source>
        <dbReference type="ARBA" id="ARBA00022729"/>
    </source>
</evidence>
<dbReference type="PANTHER" id="PTHR36220:SF1">
    <property type="entry name" value="GAMMA TUBULIN COMPLEX COMPONENT C-TERMINAL DOMAIN-CONTAINING PROTEIN"/>
    <property type="match status" value="1"/>
</dbReference>
<dbReference type="NCBIfam" id="TIGR04183">
    <property type="entry name" value="Por_Secre_tail"/>
    <property type="match status" value="1"/>
</dbReference>
<dbReference type="SUPFAM" id="SSF49785">
    <property type="entry name" value="Galactose-binding domain-like"/>
    <property type="match status" value="1"/>
</dbReference>
<dbReference type="InterPro" id="IPR008979">
    <property type="entry name" value="Galactose-bd-like_sf"/>
</dbReference>
<protein>
    <submittedName>
        <fullName evidence="6">Malectin domain-containing carbohydrate-binding protein</fullName>
    </submittedName>
</protein>
<evidence type="ECO:0000259" key="4">
    <source>
        <dbReference type="Pfam" id="PF11721"/>
    </source>
</evidence>
<comment type="caution">
    <text evidence="6">The sequence shown here is derived from an EMBL/GenBank/DDBJ whole genome shotgun (WGS) entry which is preliminary data.</text>
</comment>
<dbReference type="InterPro" id="IPR021720">
    <property type="entry name" value="Malectin_dom"/>
</dbReference>
<dbReference type="PROSITE" id="PS51470">
    <property type="entry name" value="FG_GAP"/>
    <property type="match status" value="1"/>
</dbReference>
<keyword evidence="1" id="KW-0732">Signal</keyword>
<gene>
    <name evidence="6" type="ORF">QNI19_35670</name>
</gene>
<dbReference type="Gene3D" id="2.130.10.130">
    <property type="entry name" value="Integrin alpha, N-terminal"/>
    <property type="match status" value="3"/>
</dbReference>
<feature type="domain" description="Secretion system C-terminal sorting" evidence="5">
    <location>
        <begin position="707"/>
        <end position="782"/>
    </location>
</feature>
<dbReference type="InterPro" id="IPR013519">
    <property type="entry name" value="Int_alpha_beta-p"/>
</dbReference>
<dbReference type="RefSeq" id="WP_314004665.1">
    <property type="nucleotide sequence ID" value="NZ_JASJOT010000044.1"/>
</dbReference>
<dbReference type="SUPFAM" id="SSF50965">
    <property type="entry name" value="Galactose oxidase, central domain"/>
    <property type="match status" value="1"/>
</dbReference>
<organism evidence="6 7">
    <name type="scientific">Xanthocytophaga flava</name>
    <dbReference type="NCBI Taxonomy" id="3048013"/>
    <lineage>
        <taxon>Bacteria</taxon>
        <taxon>Pseudomonadati</taxon>
        <taxon>Bacteroidota</taxon>
        <taxon>Cytophagia</taxon>
        <taxon>Cytophagales</taxon>
        <taxon>Rhodocytophagaceae</taxon>
        <taxon>Xanthocytophaga</taxon>
    </lineage>
</organism>
<dbReference type="SMART" id="SM00191">
    <property type="entry name" value="Int_alpha"/>
    <property type="match status" value="6"/>
</dbReference>
<reference evidence="6 7" key="1">
    <citation type="submission" date="2023-05" db="EMBL/GenBank/DDBJ databases">
        <authorList>
            <person name="Zhang X."/>
        </authorList>
    </citation>
    <scope>NUCLEOTIDE SEQUENCE [LARGE SCALE GENOMIC DNA]</scope>
    <source>
        <strain evidence="6 7">DM2B3-1</strain>
    </source>
</reference>
<evidence type="ECO:0000256" key="2">
    <source>
        <dbReference type="ARBA" id="ARBA00022737"/>
    </source>
</evidence>